<reference evidence="7 8" key="1">
    <citation type="submission" date="2024-07" db="EMBL/GenBank/DDBJ databases">
        <title>Novosphingobium kalidii RD2P27.</title>
        <authorList>
            <person name="Sun J.-Q."/>
        </authorList>
    </citation>
    <scope>NUCLEOTIDE SEQUENCE [LARGE SCALE GENOMIC DNA]</scope>
    <source>
        <strain evidence="7 8">RD2P27</strain>
    </source>
</reference>
<evidence type="ECO:0000313" key="7">
    <source>
        <dbReference type="EMBL" id="MET1757003.1"/>
    </source>
</evidence>
<gene>
    <name evidence="5" type="ORF">ABVV53_11705</name>
    <name evidence="6" type="ORF">ABVV53_16250</name>
    <name evidence="7" type="ORF">ABVV53_16300</name>
</gene>
<evidence type="ECO:0000313" key="6">
    <source>
        <dbReference type="EMBL" id="MET1756993.1"/>
    </source>
</evidence>
<evidence type="ECO:0000259" key="3">
    <source>
        <dbReference type="Pfam" id="PF03446"/>
    </source>
</evidence>
<dbReference type="PANTHER" id="PTHR43060">
    <property type="entry name" value="3-HYDROXYISOBUTYRATE DEHYDROGENASE-LIKE 1, MITOCHONDRIAL-RELATED"/>
    <property type="match status" value="1"/>
</dbReference>
<proteinExistence type="predicted"/>
<dbReference type="SUPFAM" id="SSF48179">
    <property type="entry name" value="6-phosphogluconate dehydrogenase C-terminal domain-like"/>
    <property type="match status" value="1"/>
</dbReference>
<keyword evidence="2" id="KW-0520">NAD</keyword>
<dbReference type="Pfam" id="PF03446">
    <property type="entry name" value="NAD_binding_2"/>
    <property type="match status" value="1"/>
</dbReference>
<accession>A0ABV2D5B9</accession>
<name>A0ABV2D5B9_9SPHN</name>
<dbReference type="Proteomes" id="UP001548713">
    <property type="component" value="Unassembled WGS sequence"/>
</dbReference>
<dbReference type="InterPro" id="IPR013328">
    <property type="entry name" value="6PGD_dom2"/>
</dbReference>
<evidence type="ECO:0000259" key="4">
    <source>
        <dbReference type="Pfam" id="PF14833"/>
    </source>
</evidence>
<dbReference type="EMBL" id="JBEWLY010000018">
    <property type="protein sequence ID" value="MET1756115.1"/>
    <property type="molecule type" value="Genomic_DNA"/>
</dbReference>
<protein>
    <submittedName>
        <fullName evidence="7">NAD(P)-binding domain-containing protein</fullName>
    </submittedName>
</protein>
<evidence type="ECO:0000313" key="5">
    <source>
        <dbReference type="EMBL" id="MET1756115.1"/>
    </source>
</evidence>
<evidence type="ECO:0000256" key="2">
    <source>
        <dbReference type="ARBA" id="ARBA00023027"/>
    </source>
</evidence>
<dbReference type="InterPro" id="IPR015815">
    <property type="entry name" value="HIBADH-related"/>
</dbReference>
<sequence length="275" mass="28479">MNDHRPQRLSLGGGETMRVAWIGLGSMGAPMALSIVQAGHTLTGYARRPAEHDAIRAAGGTVIDDVSQAVRGAEVVCVNLFSAEQICEVLVERQGLAAMSAGAILVVHSTVSAAFVRELATMRPDIDVVDAGFSGGPQEAAEGRLTLLVGGTEEQVARVRPVFDAHSAYIAHVGPLGSGMTLKVINNLTFGAHVAIARDALRLVEEEGLDAGTAAEALLRGSAASFALTVLSRNGDAEASVARIRPYLDKDVAIARAGATGMELGTLDAATRDFG</sequence>
<dbReference type="PIRSF" id="PIRSF000103">
    <property type="entry name" value="HIBADH"/>
    <property type="match status" value="1"/>
</dbReference>
<organism evidence="7 8">
    <name type="scientific">Novosphingobium kalidii</name>
    <dbReference type="NCBI Taxonomy" id="3230299"/>
    <lineage>
        <taxon>Bacteria</taxon>
        <taxon>Pseudomonadati</taxon>
        <taxon>Pseudomonadota</taxon>
        <taxon>Alphaproteobacteria</taxon>
        <taxon>Sphingomonadales</taxon>
        <taxon>Sphingomonadaceae</taxon>
        <taxon>Novosphingobium</taxon>
    </lineage>
</organism>
<dbReference type="EMBL" id="JBEWLY010000026">
    <property type="protein sequence ID" value="MET1756993.1"/>
    <property type="molecule type" value="Genomic_DNA"/>
</dbReference>
<feature type="domain" description="6-phosphogluconate dehydrogenase NADP-binding" evidence="3">
    <location>
        <begin position="19"/>
        <end position="174"/>
    </location>
</feature>
<dbReference type="PANTHER" id="PTHR43060:SF15">
    <property type="entry name" value="3-HYDROXYISOBUTYRATE DEHYDROGENASE-LIKE 1, MITOCHONDRIAL-RELATED"/>
    <property type="match status" value="1"/>
</dbReference>
<dbReference type="SUPFAM" id="SSF51735">
    <property type="entry name" value="NAD(P)-binding Rossmann-fold domains"/>
    <property type="match status" value="1"/>
</dbReference>
<dbReference type="RefSeq" id="WP_353984606.1">
    <property type="nucleotide sequence ID" value="NZ_JBEWLY010000018.1"/>
</dbReference>
<dbReference type="EMBL" id="JBEWLY010000027">
    <property type="protein sequence ID" value="MET1757003.1"/>
    <property type="molecule type" value="Genomic_DNA"/>
</dbReference>
<dbReference type="Gene3D" id="1.10.1040.10">
    <property type="entry name" value="N-(1-d-carboxylethyl)-l-norvaline Dehydrogenase, domain 2"/>
    <property type="match status" value="1"/>
</dbReference>
<dbReference type="InterPro" id="IPR008927">
    <property type="entry name" value="6-PGluconate_DH-like_C_sf"/>
</dbReference>
<evidence type="ECO:0000313" key="8">
    <source>
        <dbReference type="Proteomes" id="UP001548713"/>
    </source>
</evidence>
<evidence type="ECO:0000256" key="1">
    <source>
        <dbReference type="ARBA" id="ARBA00023002"/>
    </source>
</evidence>
<dbReference type="InterPro" id="IPR006115">
    <property type="entry name" value="6PGDH_NADP-bd"/>
</dbReference>
<keyword evidence="1" id="KW-0560">Oxidoreductase</keyword>
<feature type="domain" description="3-hydroxyisobutyrate dehydrogenase-like NAD-binding" evidence="4">
    <location>
        <begin position="177"/>
        <end position="264"/>
    </location>
</feature>
<dbReference type="Pfam" id="PF14833">
    <property type="entry name" value="NAD_binding_11"/>
    <property type="match status" value="1"/>
</dbReference>
<keyword evidence="8" id="KW-1185">Reference proteome</keyword>
<dbReference type="InterPro" id="IPR036291">
    <property type="entry name" value="NAD(P)-bd_dom_sf"/>
</dbReference>
<comment type="caution">
    <text evidence="7">The sequence shown here is derived from an EMBL/GenBank/DDBJ whole genome shotgun (WGS) entry which is preliminary data.</text>
</comment>
<dbReference type="Gene3D" id="3.40.50.720">
    <property type="entry name" value="NAD(P)-binding Rossmann-like Domain"/>
    <property type="match status" value="1"/>
</dbReference>
<dbReference type="InterPro" id="IPR029154">
    <property type="entry name" value="HIBADH-like_NADP-bd"/>
</dbReference>